<reference evidence="1" key="1">
    <citation type="submission" date="2021-05" db="EMBL/GenBank/DDBJ databases">
        <authorList>
            <person name="Pietrasiak N."/>
            <person name="Ward R."/>
            <person name="Stajich J.E."/>
            <person name="Kurbessoian T."/>
        </authorList>
    </citation>
    <scope>NUCLEOTIDE SEQUENCE</scope>
    <source>
        <strain evidence="1">GSE-NOS-MK-12-04C</strain>
    </source>
</reference>
<proteinExistence type="predicted"/>
<dbReference type="EMBL" id="JAHHGZ010000003">
    <property type="protein sequence ID" value="MBW4666495.1"/>
    <property type="molecule type" value="Genomic_DNA"/>
</dbReference>
<name>A0A951UT42_9CYAN</name>
<comment type="caution">
    <text evidence="1">The sequence shown here is derived from an EMBL/GenBank/DDBJ whole genome shotgun (WGS) entry which is preliminary data.</text>
</comment>
<organism evidence="1 2">
    <name type="scientific">Cyanomargarita calcarea GSE-NOS-MK-12-04C</name>
    <dbReference type="NCBI Taxonomy" id="2839659"/>
    <lineage>
        <taxon>Bacteria</taxon>
        <taxon>Bacillati</taxon>
        <taxon>Cyanobacteriota</taxon>
        <taxon>Cyanophyceae</taxon>
        <taxon>Nostocales</taxon>
        <taxon>Cyanomargaritaceae</taxon>
        <taxon>Cyanomargarita</taxon>
    </lineage>
</organism>
<gene>
    <name evidence="1" type="ORF">KME60_03365</name>
</gene>
<protein>
    <submittedName>
        <fullName evidence="1">Uncharacterized protein</fullName>
    </submittedName>
</protein>
<dbReference type="AlphaFoldDB" id="A0A951UT42"/>
<evidence type="ECO:0000313" key="2">
    <source>
        <dbReference type="Proteomes" id="UP000729701"/>
    </source>
</evidence>
<sequence length="182" mass="20121">MTLELSVLELAIAQQLDPLRQALKDYGIPLAALPKLAGAYSEDEEGAIAILIPSATGITNDPLAITAQDAEINVSVNISLGKRYQDVAGEKDVLEWCCDQVIGLLLGFSPYPSEVMKRPLYFKGYELFKPNNDRWEGQVNFACVKQIRSIPFTEEYEVIKVQLLASLNLMTGTVVSEMVQRV</sequence>
<reference evidence="1" key="2">
    <citation type="journal article" date="2022" name="Microbiol. Resour. Announc.">
        <title>Metagenome Sequencing to Explore Phylogenomics of Terrestrial Cyanobacteria.</title>
        <authorList>
            <person name="Ward R.D."/>
            <person name="Stajich J.E."/>
            <person name="Johansen J.R."/>
            <person name="Huntemann M."/>
            <person name="Clum A."/>
            <person name="Foster B."/>
            <person name="Foster B."/>
            <person name="Roux S."/>
            <person name="Palaniappan K."/>
            <person name="Varghese N."/>
            <person name="Mukherjee S."/>
            <person name="Reddy T.B.K."/>
            <person name="Daum C."/>
            <person name="Copeland A."/>
            <person name="Chen I.A."/>
            <person name="Ivanova N.N."/>
            <person name="Kyrpides N.C."/>
            <person name="Shapiro N."/>
            <person name="Eloe-Fadrosh E.A."/>
            <person name="Pietrasiak N."/>
        </authorList>
    </citation>
    <scope>NUCLEOTIDE SEQUENCE</scope>
    <source>
        <strain evidence="1">GSE-NOS-MK-12-04C</strain>
    </source>
</reference>
<evidence type="ECO:0000313" key="1">
    <source>
        <dbReference type="EMBL" id="MBW4666495.1"/>
    </source>
</evidence>
<dbReference type="Proteomes" id="UP000729701">
    <property type="component" value="Unassembled WGS sequence"/>
</dbReference>
<accession>A0A951UT42</accession>